<organism evidence="2 3">
    <name type="scientific">Chryseobacterium angstadtii</name>
    <dbReference type="NCBI Taxonomy" id="558151"/>
    <lineage>
        <taxon>Bacteria</taxon>
        <taxon>Pseudomonadati</taxon>
        <taxon>Bacteroidota</taxon>
        <taxon>Flavobacteriia</taxon>
        <taxon>Flavobacteriales</taxon>
        <taxon>Weeksellaceae</taxon>
        <taxon>Chryseobacterium group</taxon>
        <taxon>Chryseobacterium</taxon>
    </lineage>
</organism>
<dbReference type="STRING" id="558151.ACM46_16940"/>
<proteinExistence type="predicted"/>
<reference evidence="2 3" key="1">
    <citation type="journal article" date="2013" name="Int. J. Syst. Evol. Microbiol.">
        <title>Chryseobacterium angstadtii sp. nov., isolated from a newt tank.</title>
        <authorList>
            <person name="Kirk K.E."/>
            <person name="Hoffman J.A."/>
            <person name="Smith K.A."/>
            <person name="Strahan B.L."/>
            <person name="Failor K.C."/>
            <person name="Krebs J.E."/>
            <person name="Gale A.N."/>
            <person name="Do T.D."/>
            <person name="Sontag T.C."/>
            <person name="Batties A.M."/>
            <person name="Mistiszyn K."/>
            <person name="Newman J.D."/>
        </authorList>
    </citation>
    <scope>NUCLEOTIDE SEQUENCE [LARGE SCALE GENOMIC DNA]</scope>
    <source>
        <strain evidence="2 3">KM</strain>
    </source>
</reference>
<accession>A0A0J7KRT2</accession>
<evidence type="ECO:0000313" key="2">
    <source>
        <dbReference type="EMBL" id="KMQ59945.1"/>
    </source>
</evidence>
<dbReference type="EMBL" id="LFND01000006">
    <property type="protein sequence ID" value="KMQ59945.1"/>
    <property type="molecule type" value="Genomic_DNA"/>
</dbReference>
<dbReference type="PROSITE" id="PS51257">
    <property type="entry name" value="PROKAR_LIPOPROTEIN"/>
    <property type="match status" value="1"/>
</dbReference>
<name>A0A0J7KRT2_9FLAO</name>
<evidence type="ECO:0000256" key="1">
    <source>
        <dbReference type="SAM" id="SignalP"/>
    </source>
</evidence>
<feature type="signal peptide" evidence="1">
    <location>
        <begin position="1"/>
        <end position="22"/>
    </location>
</feature>
<dbReference type="Proteomes" id="UP000036261">
    <property type="component" value="Unassembled WGS sequence"/>
</dbReference>
<sequence>MKRTIIFSIVTLFILFSLTSCASLEKNRRKEQFITQFFGNESVYNSLKDYYSPKDIIIYDSKKELINTPISFEINSNRIKIETTKPLNDNYFKIYSFNLNKSLASIVLATSDGDKGVIYYVEKRNNKWVIMNIISKNRY</sequence>
<evidence type="ECO:0008006" key="4">
    <source>
        <dbReference type="Google" id="ProtNLM"/>
    </source>
</evidence>
<keyword evidence="1" id="KW-0732">Signal</keyword>
<keyword evidence="3" id="KW-1185">Reference proteome</keyword>
<dbReference type="PATRIC" id="fig|558151.6.peg.3585"/>
<comment type="caution">
    <text evidence="2">The sequence shown here is derived from an EMBL/GenBank/DDBJ whole genome shotgun (WGS) entry which is preliminary data.</text>
</comment>
<dbReference type="RefSeq" id="WP_048507880.1">
    <property type="nucleotide sequence ID" value="NZ_LFND01000006.1"/>
</dbReference>
<gene>
    <name evidence="2" type="ORF">ACM46_16940</name>
</gene>
<feature type="chain" id="PRO_5005290251" description="DUF4348 domain-containing protein" evidence="1">
    <location>
        <begin position="23"/>
        <end position="139"/>
    </location>
</feature>
<evidence type="ECO:0000313" key="3">
    <source>
        <dbReference type="Proteomes" id="UP000036261"/>
    </source>
</evidence>
<dbReference type="AlphaFoldDB" id="A0A0J7KRT2"/>
<dbReference type="OrthoDB" id="1275169at2"/>
<protein>
    <recommendedName>
        <fullName evidence="4">DUF4348 domain-containing protein</fullName>
    </recommendedName>
</protein>